<dbReference type="Gene3D" id="3.30.930.10">
    <property type="entry name" value="Bira Bifunctional Protein, Domain 2"/>
    <property type="match status" value="1"/>
</dbReference>
<evidence type="ECO:0000256" key="1">
    <source>
        <dbReference type="ARBA" id="ARBA00004496"/>
    </source>
</evidence>
<reference evidence="16 17" key="1">
    <citation type="journal article" date="2018" name="Genome Biol. Evol.">
        <title>Cladogenesis and Genomic Streamlining in Extracellular Endosymbionts of Tropical Stink Bugs.</title>
        <authorList>
            <person name="Otero-Bravo A."/>
            <person name="Goffredi S."/>
            <person name="Sabree Z.L."/>
        </authorList>
    </citation>
    <scope>NUCLEOTIDE SEQUENCE [LARGE SCALE GENOMIC DNA]</scope>
    <source>
        <strain evidence="16 17">SoEO</strain>
    </source>
</reference>
<dbReference type="HAMAP" id="MF_00281">
    <property type="entry name" value="Phe_tRNA_synth_alpha1"/>
    <property type="match status" value="1"/>
</dbReference>
<dbReference type="InterPro" id="IPR045864">
    <property type="entry name" value="aa-tRNA-synth_II/BPL/LPL"/>
</dbReference>
<evidence type="ECO:0000313" key="17">
    <source>
        <dbReference type="Proteomes" id="UP000295937"/>
    </source>
</evidence>
<keyword evidence="6 13" id="KW-0479">Metal-binding</keyword>
<dbReference type="GO" id="GO:0000049">
    <property type="term" value="F:tRNA binding"/>
    <property type="evidence" value="ECO:0007669"/>
    <property type="project" value="InterPro"/>
</dbReference>
<evidence type="ECO:0000256" key="9">
    <source>
        <dbReference type="ARBA" id="ARBA00022842"/>
    </source>
</evidence>
<evidence type="ECO:0000256" key="7">
    <source>
        <dbReference type="ARBA" id="ARBA00022741"/>
    </source>
</evidence>
<evidence type="ECO:0000256" key="13">
    <source>
        <dbReference type="HAMAP-Rule" id="MF_00281"/>
    </source>
</evidence>
<evidence type="ECO:0000256" key="14">
    <source>
        <dbReference type="SAM" id="Coils"/>
    </source>
</evidence>
<dbReference type="FunFam" id="3.30.930.10:FF:000003">
    <property type="entry name" value="Phenylalanine--tRNA ligase alpha subunit"/>
    <property type="match status" value="1"/>
</dbReference>
<dbReference type="PANTHER" id="PTHR11538">
    <property type="entry name" value="PHENYLALANYL-TRNA SYNTHETASE"/>
    <property type="match status" value="1"/>
</dbReference>
<protein>
    <recommendedName>
        <fullName evidence="13">Phenylalanine--tRNA ligase alpha subunit</fullName>
        <ecNumber evidence="13">6.1.1.20</ecNumber>
    </recommendedName>
    <alternativeName>
        <fullName evidence="13">Phenylalanyl-tRNA synthetase alpha subunit</fullName>
        <shortName evidence="13">PheRS</shortName>
    </alternativeName>
</protein>
<name>A0A2P5T2M0_9GAMM</name>
<dbReference type="GO" id="GO:0004826">
    <property type="term" value="F:phenylalanine-tRNA ligase activity"/>
    <property type="evidence" value="ECO:0007669"/>
    <property type="project" value="UniProtKB-UniRule"/>
</dbReference>
<comment type="cofactor">
    <cofactor evidence="13">
        <name>Mg(2+)</name>
        <dbReference type="ChEBI" id="CHEBI:18420"/>
    </cofactor>
    <text evidence="13">Binds 2 magnesium ions per tetramer.</text>
</comment>
<gene>
    <name evidence="13" type="primary">pheS</name>
    <name evidence="16" type="ORF">CRV09_00605</name>
</gene>
<feature type="domain" description="Aminoacyl-transfer RNA synthetases class-II family profile" evidence="15">
    <location>
        <begin position="119"/>
        <end position="305"/>
    </location>
</feature>
<dbReference type="Proteomes" id="UP000295937">
    <property type="component" value="Unassembled WGS sequence"/>
</dbReference>
<dbReference type="SUPFAM" id="SSF55681">
    <property type="entry name" value="Class II aaRS and biotin synthetases"/>
    <property type="match status" value="1"/>
</dbReference>
<dbReference type="InterPro" id="IPR022911">
    <property type="entry name" value="Phe_tRNA_ligase_alpha1_bac"/>
</dbReference>
<feature type="binding site" evidence="13">
    <location>
        <position position="252"/>
    </location>
    <ligand>
        <name>Mg(2+)</name>
        <dbReference type="ChEBI" id="CHEBI:18420"/>
        <note>shared with beta subunit</note>
    </ligand>
</feature>
<dbReference type="PROSITE" id="PS50862">
    <property type="entry name" value="AA_TRNA_LIGASE_II"/>
    <property type="match status" value="1"/>
</dbReference>
<dbReference type="InterPro" id="IPR002319">
    <property type="entry name" value="Phenylalanyl-tRNA_Synthase"/>
</dbReference>
<dbReference type="InterPro" id="IPR004529">
    <property type="entry name" value="Phe-tRNA-synth_IIc_asu"/>
</dbReference>
<dbReference type="Pfam" id="PF02912">
    <property type="entry name" value="Phe_tRNA-synt_N"/>
    <property type="match status" value="1"/>
</dbReference>
<comment type="similarity">
    <text evidence="2 13">Belongs to the class-II aminoacyl-tRNA synthetase family. Phe-tRNA synthetase alpha subunit type 1 subfamily.</text>
</comment>
<dbReference type="Pfam" id="PF01409">
    <property type="entry name" value="tRNA-synt_2d"/>
    <property type="match status" value="1"/>
</dbReference>
<dbReference type="NCBIfam" id="TIGR00468">
    <property type="entry name" value="pheS"/>
    <property type="match status" value="1"/>
</dbReference>
<evidence type="ECO:0000313" key="16">
    <source>
        <dbReference type="EMBL" id="PPI88800.1"/>
    </source>
</evidence>
<dbReference type="RefSeq" id="WP_136132227.1">
    <property type="nucleotide sequence ID" value="NZ_PDKR01000001.1"/>
</dbReference>
<comment type="caution">
    <text evidence="16">The sequence shown here is derived from an EMBL/GenBank/DDBJ whole genome shotgun (WGS) entry which is preliminary data.</text>
</comment>
<dbReference type="PANTHER" id="PTHR11538:SF41">
    <property type="entry name" value="PHENYLALANINE--TRNA LIGASE, MITOCHONDRIAL"/>
    <property type="match status" value="1"/>
</dbReference>
<evidence type="ECO:0000256" key="6">
    <source>
        <dbReference type="ARBA" id="ARBA00022723"/>
    </source>
</evidence>
<evidence type="ECO:0000256" key="2">
    <source>
        <dbReference type="ARBA" id="ARBA00010207"/>
    </source>
</evidence>
<evidence type="ECO:0000256" key="8">
    <source>
        <dbReference type="ARBA" id="ARBA00022840"/>
    </source>
</evidence>
<dbReference type="SUPFAM" id="SSF46589">
    <property type="entry name" value="tRNA-binding arm"/>
    <property type="match status" value="1"/>
</dbReference>
<evidence type="ECO:0000256" key="5">
    <source>
        <dbReference type="ARBA" id="ARBA00022598"/>
    </source>
</evidence>
<evidence type="ECO:0000259" key="15">
    <source>
        <dbReference type="PROSITE" id="PS50862"/>
    </source>
</evidence>
<dbReference type="EMBL" id="PDKR01000001">
    <property type="protein sequence ID" value="PPI88800.1"/>
    <property type="molecule type" value="Genomic_DNA"/>
</dbReference>
<dbReference type="CDD" id="cd00496">
    <property type="entry name" value="PheRS_alpha_core"/>
    <property type="match status" value="1"/>
</dbReference>
<keyword evidence="9 13" id="KW-0460">Magnesium</keyword>
<keyword evidence="11 13" id="KW-0030">Aminoacyl-tRNA synthetase</keyword>
<dbReference type="InterPro" id="IPR004188">
    <property type="entry name" value="Phe-tRNA_ligase_II_N"/>
</dbReference>
<dbReference type="GO" id="GO:0006432">
    <property type="term" value="P:phenylalanyl-tRNA aminoacylation"/>
    <property type="evidence" value="ECO:0007669"/>
    <property type="project" value="UniProtKB-UniRule"/>
</dbReference>
<keyword evidence="10 13" id="KW-0648">Protein biosynthesis</keyword>
<dbReference type="AlphaFoldDB" id="A0A2P5T2M0"/>
<dbReference type="GO" id="GO:0005524">
    <property type="term" value="F:ATP binding"/>
    <property type="evidence" value="ECO:0007669"/>
    <property type="project" value="UniProtKB-UniRule"/>
</dbReference>
<dbReference type="GO" id="GO:0000287">
    <property type="term" value="F:magnesium ion binding"/>
    <property type="evidence" value="ECO:0007669"/>
    <property type="project" value="UniProtKB-UniRule"/>
</dbReference>
<feature type="coiled-coil region" evidence="14">
    <location>
        <begin position="60"/>
        <end position="91"/>
    </location>
</feature>
<evidence type="ECO:0000256" key="11">
    <source>
        <dbReference type="ARBA" id="ARBA00023146"/>
    </source>
</evidence>
<dbReference type="GO" id="GO:0005737">
    <property type="term" value="C:cytoplasm"/>
    <property type="evidence" value="ECO:0007669"/>
    <property type="project" value="UniProtKB-SubCell"/>
</dbReference>
<dbReference type="InterPro" id="IPR010978">
    <property type="entry name" value="tRNA-bd_arm"/>
</dbReference>
<keyword evidence="14" id="KW-0175">Coiled coil</keyword>
<organism evidence="16 17">
    <name type="scientific">Candidatus Pantoea edessiphila</name>
    <dbReference type="NCBI Taxonomy" id="2044610"/>
    <lineage>
        <taxon>Bacteria</taxon>
        <taxon>Pseudomonadati</taxon>
        <taxon>Pseudomonadota</taxon>
        <taxon>Gammaproteobacteria</taxon>
        <taxon>Enterobacterales</taxon>
        <taxon>Erwiniaceae</taxon>
        <taxon>Pantoea</taxon>
    </lineage>
</organism>
<comment type="subunit">
    <text evidence="3 13">Tetramer of two alpha and two beta subunits.</text>
</comment>
<evidence type="ECO:0000256" key="10">
    <source>
        <dbReference type="ARBA" id="ARBA00022917"/>
    </source>
</evidence>
<keyword evidence="4 13" id="KW-0963">Cytoplasm</keyword>
<dbReference type="EC" id="6.1.1.20" evidence="13"/>
<evidence type="ECO:0000256" key="4">
    <source>
        <dbReference type="ARBA" id="ARBA00022490"/>
    </source>
</evidence>
<dbReference type="InterPro" id="IPR006195">
    <property type="entry name" value="aa-tRNA-synth_II"/>
</dbReference>
<sequence length="327" mass="38229">MSKLSFLIEEAIIIIDKCEDISLLELLRIRYLGKQGYITKRINLLKNLSEKERINQAAILNKAKQELTDYINNHKNKLESIELNTSLLEEQIDVSLPGRRINNGGLHPITLTIDRIEAYFSKLGFNIIDGFEIEDQYYNFDALNIPEHHPARTNHDTFWLNKSTLLRTQTSVVQIRIMKRQGPPIRIISSGRVYRNDYDQSHTPMFHQVEGLVIDNNINFTNLKNTIYDFLYNFFRKDVKIRFRPSYFPFTEPSAEFDVIDKGNKWLEVLGCGIVHPNILINMNINPKIYSGFAFGIGIERLTMLSYGIKDIRSFFENNLRFLKQFK</sequence>
<proteinExistence type="inferred from homology"/>
<dbReference type="OrthoDB" id="9800719at2"/>
<comment type="subcellular location">
    <subcellularLocation>
        <location evidence="1 13">Cytoplasm</location>
    </subcellularLocation>
</comment>
<keyword evidence="5 13" id="KW-0436">Ligase</keyword>
<evidence type="ECO:0000256" key="12">
    <source>
        <dbReference type="ARBA" id="ARBA00049255"/>
    </source>
</evidence>
<comment type="catalytic activity">
    <reaction evidence="12 13">
        <text>tRNA(Phe) + L-phenylalanine + ATP = L-phenylalanyl-tRNA(Phe) + AMP + diphosphate + H(+)</text>
        <dbReference type="Rhea" id="RHEA:19413"/>
        <dbReference type="Rhea" id="RHEA-COMP:9668"/>
        <dbReference type="Rhea" id="RHEA-COMP:9699"/>
        <dbReference type="ChEBI" id="CHEBI:15378"/>
        <dbReference type="ChEBI" id="CHEBI:30616"/>
        <dbReference type="ChEBI" id="CHEBI:33019"/>
        <dbReference type="ChEBI" id="CHEBI:58095"/>
        <dbReference type="ChEBI" id="CHEBI:78442"/>
        <dbReference type="ChEBI" id="CHEBI:78531"/>
        <dbReference type="ChEBI" id="CHEBI:456215"/>
        <dbReference type="EC" id="6.1.1.20"/>
    </reaction>
</comment>
<keyword evidence="7 13" id="KW-0547">Nucleotide-binding</keyword>
<keyword evidence="8 13" id="KW-0067">ATP-binding</keyword>
<evidence type="ECO:0000256" key="3">
    <source>
        <dbReference type="ARBA" id="ARBA00011209"/>
    </source>
</evidence>
<accession>A0A2P5T2M0</accession>